<dbReference type="AlphaFoldDB" id="A0A1I3LN61"/>
<dbReference type="RefSeq" id="WP_074932311.1">
    <property type="nucleotide sequence ID" value="NZ_FORI01000007.1"/>
</dbReference>
<gene>
    <name evidence="1" type="ORF">SAMN04487775_10795</name>
</gene>
<name>A0A1I3LN61_9SPIR</name>
<reference evidence="2" key="1">
    <citation type="submission" date="2016-10" db="EMBL/GenBank/DDBJ databases">
        <authorList>
            <person name="Varghese N."/>
            <person name="Submissions S."/>
        </authorList>
    </citation>
    <scope>NUCLEOTIDE SEQUENCE [LARGE SCALE GENOMIC DNA]</scope>
    <source>
        <strain evidence="2">XBD1002</strain>
    </source>
</reference>
<protein>
    <submittedName>
        <fullName evidence="1">Uncharacterized protein</fullName>
    </submittedName>
</protein>
<sequence>MNYSIVSAKKNLVDLLNIGVYFSDNSILVIASLKFDSSDSNFENNKKQFLQEIHEMIGK</sequence>
<evidence type="ECO:0000313" key="2">
    <source>
        <dbReference type="Proteomes" id="UP000182737"/>
    </source>
</evidence>
<evidence type="ECO:0000313" key="1">
    <source>
        <dbReference type="EMBL" id="SFI86204.1"/>
    </source>
</evidence>
<organism evidence="1 2">
    <name type="scientific">Treponema bryantii</name>
    <dbReference type="NCBI Taxonomy" id="163"/>
    <lineage>
        <taxon>Bacteria</taxon>
        <taxon>Pseudomonadati</taxon>
        <taxon>Spirochaetota</taxon>
        <taxon>Spirochaetia</taxon>
        <taxon>Spirochaetales</taxon>
        <taxon>Treponemataceae</taxon>
        <taxon>Treponema</taxon>
    </lineage>
</organism>
<proteinExistence type="predicted"/>
<dbReference type="Proteomes" id="UP000182737">
    <property type="component" value="Unassembled WGS sequence"/>
</dbReference>
<keyword evidence="2" id="KW-1185">Reference proteome</keyword>
<accession>A0A1I3LN61</accession>
<dbReference type="EMBL" id="FORI01000007">
    <property type="protein sequence ID" value="SFI86204.1"/>
    <property type="molecule type" value="Genomic_DNA"/>
</dbReference>